<keyword evidence="3" id="KW-1185">Reference proteome</keyword>
<name>A0A246JH97_9BURK</name>
<dbReference type="RefSeq" id="WP_088383797.1">
    <property type="nucleotide sequence ID" value="NZ_NIOF01000002.1"/>
</dbReference>
<feature type="signal peptide" evidence="1">
    <location>
        <begin position="1"/>
        <end position="27"/>
    </location>
</feature>
<keyword evidence="1" id="KW-0732">Signal</keyword>
<accession>A0A246JH97</accession>
<gene>
    <name evidence="2" type="ORF">CDN99_06440</name>
</gene>
<comment type="caution">
    <text evidence="2">The sequence shown here is derived from an EMBL/GenBank/DDBJ whole genome shotgun (WGS) entry which is preliminary data.</text>
</comment>
<sequence length="123" mass="13237">MTRNILRAPRATLAALALLCAATGVDATGITGKLLIVAIDKDIAGNLVFIKLDKPKASFPPCQINTAWDFVLPLNDAADKNMYAMLLTANATQQTIHARGRDVCPPEFGSIERLEGFRFTPAP</sequence>
<organism evidence="2 3">
    <name type="scientific">Roseateles aquatilis</name>
    <dbReference type="NCBI Taxonomy" id="431061"/>
    <lineage>
        <taxon>Bacteria</taxon>
        <taxon>Pseudomonadati</taxon>
        <taxon>Pseudomonadota</taxon>
        <taxon>Betaproteobacteria</taxon>
        <taxon>Burkholderiales</taxon>
        <taxon>Sphaerotilaceae</taxon>
        <taxon>Roseateles</taxon>
    </lineage>
</organism>
<evidence type="ECO:0000256" key="1">
    <source>
        <dbReference type="SAM" id="SignalP"/>
    </source>
</evidence>
<feature type="chain" id="PRO_5013123163" evidence="1">
    <location>
        <begin position="28"/>
        <end position="123"/>
    </location>
</feature>
<proteinExistence type="predicted"/>
<reference evidence="2 3" key="1">
    <citation type="journal article" date="2008" name="Int. J. Syst. Evol. Microbiol.">
        <title>Description of Roseateles aquatilis sp. nov. and Roseateles terrae sp. nov., in the class Betaproteobacteria, and emended description of the genus Roseateles.</title>
        <authorList>
            <person name="Gomila M."/>
            <person name="Bowien B."/>
            <person name="Falsen E."/>
            <person name="Moore E.R."/>
            <person name="Lalucat J."/>
        </authorList>
    </citation>
    <scope>NUCLEOTIDE SEQUENCE [LARGE SCALE GENOMIC DNA]</scope>
    <source>
        <strain evidence="2 3">CCUG 48205</strain>
    </source>
</reference>
<dbReference type="AlphaFoldDB" id="A0A246JH97"/>
<dbReference type="Proteomes" id="UP000197468">
    <property type="component" value="Unassembled WGS sequence"/>
</dbReference>
<protein>
    <submittedName>
        <fullName evidence="2">Uncharacterized protein</fullName>
    </submittedName>
</protein>
<dbReference type="EMBL" id="NIOF01000002">
    <property type="protein sequence ID" value="OWQ91994.1"/>
    <property type="molecule type" value="Genomic_DNA"/>
</dbReference>
<evidence type="ECO:0000313" key="3">
    <source>
        <dbReference type="Proteomes" id="UP000197468"/>
    </source>
</evidence>
<evidence type="ECO:0000313" key="2">
    <source>
        <dbReference type="EMBL" id="OWQ91994.1"/>
    </source>
</evidence>